<feature type="region of interest" description="Disordered" evidence="1">
    <location>
        <begin position="293"/>
        <end position="314"/>
    </location>
</feature>
<accession>A0A6J2J7A7</accession>
<dbReference type="OrthoDB" id="7488376at2759"/>
<sequence>MESFSLVILLVVLINTTTALLEPRKVLHIPEKIIGGVIDMVQSHKNKPTQAYQTQSQTQVQGNQQYTAWAPAANQAYQSQSQSQFQGQNQYNNYGNYPAVPTGTYPATASQTIPTQASYGGSQTQGQFQNFAQQSGNQFQAQNQNYHGQAQNQFQGQQNNFQNQNQVQLQGQNQYGVNQPNYVQGQGQFQNQAQYVGNNQNQLQVQTGQYGHNTGQNYQTSQFNGQSYQPGQFSGQNTQFIGSGSGLGSAQVPFQGITNVIGQNEGLQTPGSQQPVGSGPTCVCQAWTKHPLNGLDAAGKSEDITEKSEVKTDS</sequence>
<feature type="signal peptide" evidence="2">
    <location>
        <begin position="1"/>
        <end position="19"/>
    </location>
</feature>
<keyword evidence="2" id="KW-0732">Signal</keyword>
<feature type="chain" id="PRO_5027104066" evidence="2">
    <location>
        <begin position="20"/>
        <end position="314"/>
    </location>
</feature>
<evidence type="ECO:0000313" key="4">
    <source>
        <dbReference type="RefSeq" id="XP_028025275.1"/>
    </source>
</evidence>
<gene>
    <name evidence="4" type="primary">LOC114239324</name>
</gene>
<keyword evidence="3" id="KW-1185">Reference proteome</keyword>
<dbReference type="Proteomes" id="UP000504629">
    <property type="component" value="Unplaced"/>
</dbReference>
<name>A0A6J2J7A7_BOMMA</name>
<dbReference type="AlphaFoldDB" id="A0A6J2J7A7"/>
<proteinExistence type="predicted"/>
<reference evidence="4" key="1">
    <citation type="submission" date="2025-08" db="UniProtKB">
        <authorList>
            <consortium name="RefSeq"/>
        </authorList>
    </citation>
    <scope>IDENTIFICATION</scope>
    <source>
        <tissue evidence="4">Silk gland</tissue>
    </source>
</reference>
<evidence type="ECO:0000256" key="1">
    <source>
        <dbReference type="SAM" id="MobiDB-lite"/>
    </source>
</evidence>
<evidence type="ECO:0000256" key="2">
    <source>
        <dbReference type="SAM" id="SignalP"/>
    </source>
</evidence>
<dbReference type="KEGG" id="bman:114239324"/>
<feature type="compositionally biased region" description="Basic and acidic residues" evidence="1">
    <location>
        <begin position="299"/>
        <end position="314"/>
    </location>
</feature>
<protein>
    <submittedName>
        <fullName evidence="4">Uncharacterized protein</fullName>
    </submittedName>
</protein>
<evidence type="ECO:0000313" key="3">
    <source>
        <dbReference type="Proteomes" id="UP000504629"/>
    </source>
</evidence>
<dbReference type="GeneID" id="114239324"/>
<organism evidence="3 4">
    <name type="scientific">Bombyx mandarina</name>
    <name type="common">Wild silk moth</name>
    <name type="synonym">Wild silkworm</name>
    <dbReference type="NCBI Taxonomy" id="7092"/>
    <lineage>
        <taxon>Eukaryota</taxon>
        <taxon>Metazoa</taxon>
        <taxon>Ecdysozoa</taxon>
        <taxon>Arthropoda</taxon>
        <taxon>Hexapoda</taxon>
        <taxon>Insecta</taxon>
        <taxon>Pterygota</taxon>
        <taxon>Neoptera</taxon>
        <taxon>Endopterygota</taxon>
        <taxon>Lepidoptera</taxon>
        <taxon>Glossata</taxon>
        <taxon>Ditrysia</taxon>
        <taxon>Bombycoidea</taxon>
        <taxon>Bombycidae</taxon>
        <taxon>Bombycinae</taxon>
        <taxon>Bombyx</taxon>
    </lineage>
</organism>
<dbReference type="RefSeq" id="XP_028025275.1">
    <property type="nucleotide sequence ID" value="XM_028169474.1"/>
</dbReference>